<evidence type="ECO:0000313" key="2">
    <source>
        <dbReference type="EMBL" id="THE65639.1"/>
    </source>
</evidence>
<protein>
    <submittedName>
        <fullName evidence="2">Uncharacterized protein</fullName>
    </submittedName>
</protein>
<dbReference type="Proteomes" id="UP000318864">
    <property type="component" value="Unassembled WGS sequence"/>
</dbReference>
<gene>
    <name evidence="2" type="ORF">D8Y22_06820</name>
</gene>
<dbReference type="EMBL" id="RBZW01000018">
    <property type="protein sequence ID" value="THE65639.1"/>
    <property type="molecule type" value="Genomic_DNA"/>
</dbReference>
<sequence length="60" mass="6660">MLPVISDPESLTAPDATAGDTTGDSSTRYDAADVLADQYRQAIVRYLERQLREEATTEER</sequence>
<comment type="caution">
    <text evidence="2">The sequence shown here is derived from an EMBL/GenBank/DDBJ whole genome shotgun (WGS) entry which is preliminary data.</text>
</comment>
<name>A0A4S3TMY8_9EURY</name>
<dbReference type="AlphaFoldDB" id="A0A4S3TMY8"/>
<proteinExistence type="predicted"/>
<accession>A0A4S3TMY8</accession>
<keyword evidence="3" id="KW-1185">Reference proteome</keyword>
<dbReference type="RefSeq" id="WP_141463956.1">
    <property type="nucleotide sequence ID" value="NZ_RBZW01000018.1"/>
</dbReference>
<evidence type="ECO:0000256" key="1">
    <source>
        <dbReference type="SAM" id="MobiDB-lite"/>
    </source>
</evidence>
<organism evidence="2 3">
    <name type="scientific">Salinadaptatus halalkaliphilus</name>
    <dbReference type="NCBI Taxonomy" id="2419781"/>
    <lineage>
        <taxon>Archaea</taxon>
        <taxon>Methanobacteriati</taxon>
        <taxon>Methanobacteriota</taxon>
        <taxon>Stenosarchaea group</taxon>
        <taxon>Halobacteria</taxon>
        <taxon>Halobacteriales</taxon>
        <taxon>Natrialbaceae</taxon>
        <taxon>Salinadaptatus</taxon>
    </lineage>
</organism>
<feature type="region of interest" description="Disordered" evidence="1">
    <location>
        <begin position="1"/>
        <end position="29"/>
    </location>
</feature>
<feature type="compositionally biased region" description="Low complexity" evidence="1">
    <location>
        <begin position="12"/>
        <end position="26"/>
    </location>
</feature>
<evidence type="ECO:0000313" key="3">
    <source>
        <dbReference type="Proteomes" id="UP000318864"/>
    </source>
</evidence>
<reference evidence="2 3" key="1">
    <citation type="submission" date="2018-10" db="EMBL/GenBank/DDBJ databases">
        <title>Natronolimnobius sp. XQ-INN 246 isolated from Inner Mongolia Autonomous Region of China.</title>
        <authorList>
            <person name="Xue Q."/>
        </authorList>
    </citation>
    <scope>NUCLEOTIDE SEQUENCE [LARGE SCALE GENOMIC DNA]</scope>
    <source>
        <strain evidence="2 3">XQ-INN 246</strain>
    </source>
</reference>